<evidence type="ECO:0000313" key="3">
    <source>
        <dbReference type="EMBL" id="RLK52345.1"/>
    </source>
</evidence>
<dbReference type="InterPro" id="IPR043129">
    <property type="entry name" value="ATPase_NBD"/>
</dbReference>
<keyword evidence="3" id="KW-0808">Transferase</keyword>
<feature type="domain" description="HTH marR-type" evidence="2">
    <location>
        <begin position="20"/>
        <end position="69"/>
    </location>
</feature>
<dbReference type="Pfam" id="PF12802">
    <property type="entry name" value="MarR_2"/>
    <property type="match status" value="1"/>
</dbReference>
<dbReference type="SUPFAM" id="SSF53067">
    <property type="entry name" value="Actin-like ATPase domain"/>
    <property type="match status" value="1"/>
</dbReference>
<dbReference type="InterPro" id="IPR000600">
    <property type="entry name" value="ROK"/>
</dbReference>
<keyword evidence="3" id="KW-0418">Kinase</keyword>
<dbReference type="InterPro" id="IPR036390">
    <property type="entry name" value="WH_DNA-bd_sf"/>
</dbReference>
<dbReference type="InterPro" id="IPR000835">
    <property type="entry name" value="HTH_MarR-typ"/>
</dbReference>
<dbReference type="AlphaFoldDB" id="A0A498C991"/>
<dbReference type="EMBL" id="RCDB01000001">
    <property type="protein sequence ID" value="RLK52345.1"/>
    <property type="molecule type" value="Genomic_DNA"/>
</dbReference>
<dbReference type="SUPFAM" id="SSF46785">
    <property type="entry name" value="Winged helix' DNA-binding domain"/>
    <property type="match status" value="1"/>
</dbReference>
<dbReference type="PANTHER" id="PTHR18964">
    <property type="entry name" value="ROK (REPRESSOR, ORF, KINASE) FAMILY"/>
    <property type="match status" value="1"/>
</dbReference>
<dbReference type="PANTHER" id="PTHR18964:SF149">
    <property type="entry name" value="BIFUNCTIONAL UDP-N-ACETYLGLUCOSAMINE 2-EPIMERASE_N-ACETYLMANNOSAMINE KINASE"/>
    <property type="match status" value="1"/>
</dbReference>
<proteinExistence type="inferred from homology"/>
<dbReference type="Pfam" id="PF00480">
    <property type="entry name" value="ROK"/>
    <property type="match status" value="1"/>
</dbReference>
<dbReference type="GO" id="GO:0003700">
    <property type="term" value="F:DNA-binding transcription factor activity"/>
    <property type="evidence" value="ECO:0007669"/>
    <property type="project" value="InterPro"/>
</dbReference>
<accession>A0A498C991</accession>
<gene>
    <name evidence="3" type="ORF">C7474_0279</name>
</gene>
<dbReference type="OrthoDB" id="3523179at2"/>
<evidence type="ECO:0000313" key="4">
    <source>
        <dbReference type="Proteomes" id="UP000273158"/>
    </source>
</evidence>
<dbReference type="RefSeq" id="WP_121056980.1">
    <property type="nucleotide sequence ID" value="NZ_RCDB01000001.1"/>
</dbReference>
<dbReference type="InterPro" id="IPR036388">
    <property type="entry name" value="WH-like_DNA-bd_sf"/>
</dbReference>
<dbReference type="Gene3D" id="3.30.420.40">
    <property type="match status" value="2"/>
</dbReference>
<evidence type="ECO:0000259" key="2">
    <source>
        <dbReference type="Pfam" id="PF12802"/>
    </source>
</evidence>
<evidence type="ECO:0000256" key="1">
    <source>
        <dbReference type="ARBA" id="ARBA00006479"/>
    </source>
</evidence>
<dbReference type="Gene3D" id="1.10.10.10">
    <property type="entry name" value="Winged helix-like DNA-binding domain superfamily/Winged helix DNA-binding domain"/>
    <property type="match status" value="1"/>
</dbReference>
<keyword evidence="4" id="KW-1185">Reference proteome</keyword>
<sequence>MTIADPGTPTFLRAHNDRTALRLLLDHGPLSRSRLGELSGMSKPTASQMILRLERAGLIEKVGESAGGRGPNAVLYGVRRDVVTGVAISVLGDAISAVVVDALGTEHPVARIGIAGEERSPERDVDRAVAAACAAADIARETVSMIAVGVQAAVDAKRDQLSFTDTLPGWPATGAHALITGSTGLGVVLGNDVNLAAMAERAYGAAQDDPSFVYFWIGEGLGLGIDVDGVVQRGAGGGAGEIGYLPVSPAGLELVPDARDLTDLLGAKAIVALLGGAPGQELGDVLASVPLTAAHIDALADRIIVALTPVLALLDPAAIILGGPTGLAGGETLAARVQERIEAIDSARSSVRPASAHTDVRVSGTGTEPVLRGAGRLLVDHIRARLEDGILPA</sequence>
<dbReference type="GO" id="GO:0016301">
    <property type="term" value="F:kinase activity"/>
    <property type="evidence" value="ECO:0007669"/>
    <property type="project" value="UniProtKB-KW"/>
</dbReference>
<dbReference type="CDD" id="cd00090">
    <property type="entry name" value="HTH_ARSR"/>
    <property type="match status" value="1"/>
</dbReference>
<name>A0A498C991_9MICO</name>
<organism evidence="3 4">
    <name type="scientific">Microbacterium telephonicum</name>
    <dbReference type="NCBI Taxonomy" id="1714841"/>
    <lineage>
        <taxon>Bacteria</taxon>
        <taxon>Bacillati</taxon>
        <taxon>Actinomycetota</taxon>
        <taxon>Actinomycetes</taxon>
        <taxon>Micrococcales</taxon>
        <taxon>Microbacteriaceae</taxon>
        <taxon>Microbacterium</taxon>
    </lineage>
</organism>
<comment type="caution">
    <text evidence="3">The sequence shown here is derived from an EMBL/GenBank/DDBJ whole genome shotgun (WGS) entry which is preliminary data.</text>
</comment>
<protein>
    <submittedName>
        <fullName evidence="3">Putative NBD/HSP70 family sugar kinase</fullName>
    </submittedName>
</protein>
<comment type="similarity">
    <text evidence="1">Belongs to the ROK (NagC/XylR) family.</text>
</comment>
<dbReference type="Proteomes" id="UP000273158">
    <property type="component" value="Unassembled WGS sequence"/>
</dbReference>
<dbReference type="InterPro" id="IPR011991">
    <property type="entry name" value="ArsR-like_HTH"/>
</dbReference>
<reference evidence="3 4" key="1">
    <citation type="journal article" date="2015" name="Stand. Genomic Sci.">
        <title>Genomic Encyclopedia of Bacterial and Archaeal Type Strains, Phase III: the genomes of soil and plant-associated and newly described type strains.</title>
        <authorList>
            <person name="Whitman W.B."/>
            <person name="Woyke T."/>
            <person name="Klenk H.P."/>
            <person name="Zhou Y."/>
            <person name="Lilburn T.G."/>
            <person name="Beck B.J."/>
            <person name="De Vos P."/>
            <person name="Vandamme P."/>
            <person name="Eisen J.A."/>
            <person name="Garrity G."/>
            <person name="Hugenholtz P."/>
            <person name="Kyrpides N.C."/>
        </authorList>
    </citation>
    <scope>NUCLEOTIDE SEQUENCE [LARGE SCALE GENOMIC DNA]</scope>
    <source>
        <strain evidence="3 4">S2T63</strain>
    </source>
</reference>